<reference evidence="5" key="1">
    <citation type="journal article" date="2019" name="Int. J. Syst. Evol. Microbiol.">
        <title>The Global Catalogue of Microorganisms (GCM) 10K type strain sequencing project: providing services to taxonomists for standard genome sequencing and annotation.</title>
        <authorList>
            <consortium name="The Broad Institute Genomics Platform"/>
            <consortium name="The Broad Institute Genome Sequencing Center for Infectious Disease"/>
            <person name="Wu L."/>
            <person name="Ma J."/>
        </authorList>
    </citation>
    <scope>NUCLEOTIDE SEQUENCE [LARGE SCALE GENOMIC DNA]</scope>
    <source>
        <strain evidence="5">KCTC 52141</strain>
    </source>
</reference>
<accession>A0ABV7HNM4</accession>
<dbReference type="InterPro" id="IPR025433">
    <property type="entry name" value="DUF4168"/>
</dbReference>
<dbReference type="RefSeq" id="WP_382414309.1">
    <property type="nucleotide sequence ID" value="NZ_AP031500.1"/>
</dbReference>
<evidence type="ECO:0000256" key="1">
    <source>
        <dbReference type="SAM" id="MobiDB-lite"/>
    </source>
</evidence>
<dbReference type="Pfam" id="PF13767">
    <property type="entry name" value="DUF4168"/>
    <property type="match status" value="1"/>
</dbReference>
<evidence type="ECO:0000313" key="5">
    <source>
        <dbReference type="Proteomes" id="UP001595548"/>
    </source>
</evidence>
<feature type="signal peptide" evidence="2">
    <location>
        <begin position="1"/>
        <end position="24"/>
    </location>
</feature>
<gene>
    <name evidence="4" type="ORF">ACFOEB_03190</name>
</gene>
<dbReference type="EMBL" id="JBHRTL010000004">
    <property type="protein sequence ID" value="MFC3154193.1"/>
    <property type="molecule type" value="Genomic_DNA"/>
</dbReference>
<protein>
    <submittedName>
        <fullName evidence="4">DUF4168 domain-containing protein</fullName>
    </submittedName>
</protein>
<proteinExistence type="predicted"/>
<evidence type="ECO:0000313" key="4">
    <source>
        <dbReference type="EMBL" id="MFC3154193.1"/>
    </source>
</evidence>
<dbReference type="Proteomes" id="UP001595548">
    <property type="component" value="Unassembled WGS sequence"/>
</dbReference>
<organism evidence="4 5">
    <name type="scientific">Gilvimarinus japonicus</name>
    <dbReference type="NCBI Taxonomy" id="1796469"/>
    <lineage>
        <taxon>Bacteria</taxon>
        <taxon>Pseudomonadati</taxon>
        <taxon>Pseudomonadota</taxon>
        <taxon>Gammaproteobacteria</taxon>
        <taxon>Cellvibrionales</taxon>
        <taxon>Cellvibrionaceae</taxon>
        <taxon>Gilvimarinus</taxon>
    </lineage>
</organism>
<keyword evidence="5" id="KW-1185">Reference proteome</keyword>
<name>A0ABV7HNM4_9GAMM</name>
<evidence type="ECO:0000259" key="3">
    <source>
        <dbReference type="Pfam" id="PF13767"/>
    </source>
</evidence>
<feature type="region of interest" description="Disordered" evidence="1">
    <location>
        <begin position="24"/>
        <end position="45"/>
    </location>
</feature>
<feature type="chain" id="PRO_5045652140" evidence="2">
    <location>
        <begin position="25"/>
        <end position="139"/>
    </location>
</feature>
<feature type="domain" description="DUF4168" evidence="3">
    <location>
        <begin position="48"/>
        <end position="125"/>
    </location>
</feature>
<evidence type="ECO:0000256" key="2">
    <source>
        <dbReference type="SAM" id="SignalP"/>
    </source>
</evidence>
<comment type="caution">
    <text evidence="4">The sequence shown here is derived from an EMBL/GenBank/DDBJ whole genome shotgun (WGS) entry which is preliminary data.</text>
</comment>
<keyword evidence="2" id="KW-0732">Signal</keyword>
<sequence length="139" mass="14773">MKFVKQSLLSVVIAAGIASTGAYAADQSAQAPTAPAMPEKTAPQMDVSDEQVGDFVEAYVAVQTLNQEYATKLQAMTDSPEKSQKLQKEAQTEMKSAITDTGLTLEEYKQIALAANDSEQLRQRISSAINASTSAPADS</sequence>